<dbReference type="PROSITE" id="PS00463">
    <property type="entry name" value="ZN2_CY6_FUNGAL_1"/>
    <property type="match status" value="1"/>
</dbReference>
<dbReference type="CDD" id="cd12148">
    <property type="entry name" value="fungal_TF_MHR"/>
    <property type="match status" value="1"/>
</dbReference>
<organism evidence="4 5">
    <name type="scientific">Hyaloscypha variabilis (strain UAMH 11265 / GT02V1 / F)</name>
    <name type="common">Meliniomyces variabilis</name>
    <dbReference type="NCBI Taxonomy" id="1149755"/>
    <lineage>
        <taxon>Eukaryota</taxon>
        <taxon>Fungi</taxon>
        <taxon>Dikarya</taxon>
        <taxon>Ascomycota</taxon>
        <taxon>Pezizomycotina</taxon>
        <taxon>Leotiomycetes</taxon>
        <taxon>Helotiales</taxon>
        <taxon>Hyaloscyphaceae</taxon>
        <taxon>Hyaloscypha</taxon>
        <taxon>Hyaloscypha variabilis</taxon>
    </lineage>
</organism>
<dbReference type="PANTHER" id="PTHR47785">
    <property type="entry name" value="ZN(II)2CYS6 TRANSCRIPTION FACTOR (EUROFUNG)-RELATED-RELATED"/>
    <property type="match status" value="1"/>
</dbReference>
<evidence type="ECO:0000259" key="3">
    <source>
        <dbReference type="PROSITE" id="PS50048"/>
    </source>
</evidence>
<dbReference type="Gene3D" id="4.10.240.10">
    <property type="entry name" value="Zn(2)-C6 fungal-type DNA-binding domain"/>
    <property type="match status" value="1"/>
</dbReference>
<dbReference type="SUPFAM" id="SSF57701">
    <property type="entry name" value="Zn2/Cys6 DNA-binding domain"/>
    <property type="match status" value="1"/>
</dbReference>
<dbReference type="InterPro" id="IPR036864">
    <property type="entry name" value="Zn2-C6_fun-type_DNA-bd_sf"/>
</dbReference>
<dbReference type="STRING" id="1149755.A0A2J6RG84"/>
<reference evidence="4 5" key="1">
    <citation type="submission" date="2016-04" db="EMBL/GenBank/DDBJ databases">
        <title>A degradative enzymes factory behind the ericoid mycorrhizal symbiosis.</title>
        <authorList>
            <consortium name="DOE Joint Genome Institute"/>
            <person name="Martino E."/>
            <person name="Morin E."/>
            <person name="Grelet G."/>
            <person name="Kuo A."/>
            <person name="Kohler A."/>
            <person name="Daghino S."/>
            <person name="Barry K."/>
            <person name="Choi C."/>
            <person name="Cichocki N."/>
            <person name="Clum A."/>
            <person name="Copeland A."/>
            <person name="Hainaut M."/>
            <person name="Haridas S."/>
            <person name="Labutti K."/>
            <person name="Lindquist E."/>
            <person name="Lipzen A."/>
            <person name="Khouja H.-R."/>
            <person name="Murat C."/>
            <person name="Ohm R."/>
            <person name="Olson A."/>
            <person name="Spatafora J."/>
            <person name="Veneault-Fourrey C."/>
            <person name="Henrissat B."/>
            <person name="Grigoriev I."/>
            <person name="Martin F."/>
            <person name="Perotto S."/>
        </authorList>
    </citation>
    <scope>NUCLEOTIDE SEQUENCE [LARGE SCALE GENOMIC DNA]</scope>
    <source>
        <strain evidence="4 5">F</strain>
    </source>
</reference>
<dbReference type="InterPro" id="IPR001138">
    <property type="entry name" value="Zn2Cys6_DnaBD"/>
</dbReference>
<evidence type="ECO:0000313" key="5">
    <source>
        <dbReference type="Proteomes" id="UP000235786"/>
    </source>
</evidence>
<dbReference type="SMART" id="SM00066">
    <property type="entry name" value="GAL4"/>
    <property type="match status" value="1"/>
</dbReference>
<proteinExistence type="predicted"/>
<dbReference type="GO" id="GO:0008270">
    <property type="term" value="F:zinc ion binding"/>
    <property type="evidence" value="ECO:0007669"/>
    <property type="project" value="InterPro"/>
</dbReference>
<dbReference type="CDD" id="cd00067">
    <property type="entry name" value="GAL4"/>
    <property type="match status" value="1"/>
</dbReference>
<evidence type="ECO:0000256" key="1">
    <source>
        <dbReference type="ARBA" id="ARBA00023242"/>
    </source>
</evidence>
<dbReference type="PANTHER" id="PTHR47785:SF4">
    <property type="entry name" value="ZN(II)2CYS6 TRANSCRIPTION FACTOR (EUROFUNG)"/>
    <property type="match status" value="1"/>
</dbReference>
<feature type="region of interest" description="Disordered" evidence="2">
    <location>
        <begin position="1"/>
        <end position="56"/>
    </location>
</feature>
<protein>
    <recommendedName>
        <fullName evidence="3">Zn(2)-C6 fungal-type domain-containing protein</fullName>
    </recommendedName>
</protein>
<feature type="compositionally biased region" description="Polar residues" evidence="2">
    <location>
        <begin position="42"/>
        <end position="56"/>
    </location>
</feature>
<evidence type="ECO:0000313" key="4">
    <source>
        <dbReference type="EMBL" id="PMD37532.1"/>
    </source>
</evidence>
<dbReference type="GO" id="GO:0000981">
    <property type="term" value="F:DNA-binding transcription factor activity, RNA polymerase II-specific"/>
    <property type="evidence" value="ECO:0007669"/>
    <property type="project" value="InterPro"/>
</dbReference>
<gene>
    <name evidence="4" type="ORF">L207DRAFT_636215</name>
</gene>
<dbReference type="AlphaFoldDB" id="A0A2J6RG84"/>
<dbReference type="InterPro" id="IPR053181">
    <property type="entry name" value="EcdB-like_regulator"/>
</dbReference>
<sequence>MDLAQHVKSSRKRQRGSSRQPQSAADVESSGCSGSRPRIGNPNGTSVSSRGSNPKANTACETCRLKKVKCNEGQPICNYCNTHGFRCDYRQRQISRHEQLISELPRRLACGEEKLENVLVLGQRQELRQAHIASDVPVSDSAITTPSSLETIALLRFNILAESSVIIDRAENGYQTHDLFSDEAAVKSRYLETSPFTCEEDRPPLPDFISQTEPTKPTDIMPWLEYYLEHTFPMYPVMCDPSAHKVSGSVAAQGFGNNIESCFTLLIVALSKAHRNENCLDSGVSDFQRAADILGRVSTQFRMQHVQAHVLSALFLLKKGRLLDFWSSLHMGCTMLYTMLKRDQASSTERSMSERMNLRRIYWICYNLERDVKNEIEIDETLPRSSLHELEDTLPLPLGCDELDLSHLPLRLRAMLTYFLAEMSLKAIAEGIFTTPDQEFYVQDPRAGSVDVSPLFQELRRQLDVWVSSVPSFLGWSPEALKGLSSPLGIRVKLMYWFVRFSIFKPLIQRIIHDPNSLFPIHGWTLFREGLHAGLNLINVSILEQSDVDVFMGNRILSTICLIRDTIDKGYFPAERDQNVSAILGAGIDVLWSQLAGKSEWIKCRLYGL</sequence>
<accession>A0A2J6RG84</accession>
<dbReference type="PROSITE" id="PS50048">
    <property type="entry name" value="ZN2_CY6_FUNGAL_2"/>
    <property type="match status" value="1"/>
</dbReference>
<dbReference type="EMBL" id="KZ613949">
    <property type="protein sequence ID" value="PMD37532.1"/>
    <property type="molecule type" value="Genomic_DNA"/>
</dbReference>
<keyword evidence="1" id="KW-0539">Nucleus</keyword>
<keyword evidence="5" id="KW-1185">Reference proteome</keyword>
<evidence type="ECO:0000256" key="2">
    <source>
        <dbReference type="SAM" id="MobiDB-lite"/>
    </source>
</evidence>
<dbReference type="OrthoDB" id="3532498at2759"/>
<name>A0A2J6RG84_HYAVF</name>
<dbReference type="Proteomes" id="UP000235786">
    <property type="component" value="Unassembled WGS sequence"/>
</dbReference>
<feature type="domain" description="Zn(2)-C6 fungal-type" evidence="3">
    <location>
        <begin position="59"/>
        <end position="89"/>
    </location>
</feature>
<dbReference type="Pfam" id="PF00172">
    <property type="entry name" value="Zn_clus"/>
    <property type="match status" value="1"/>
</dbReference>